<dbReference type="GO" id="GO:0032259">
    <property type="term" value="P:methylation"/>
    <property type="evidence" value="ECO:0007669"/>
    <property type="project" value="UniProtKB-KW"/>
</dbReference>
<dbReference type="EC" id="2.1.1.-" evidence="3"/>
<evidence type="ECO:0000259" key="2">
    <source>
        <dbReference type="Pfam" id="PF08241"/>
    </source>
</evidence>
<protein>
    <submittedName>
        <fullName evidence="3">Class I SAM-dependent methyltransferase</fullName>
        <ecNumber evidence="3">2.1.1.-</ecNumber>
    </submittedName>
</protein>
<accession>A0ABV8FTM5</accession>
<evidence type="ECO:0000313" key="4">
    <source>
        <dbReference type="Proteomes" id="UP001595847"/>
    </source>
</evidence>
<dbReference type="GO" id="GO:0008168">
    <property type="term" value="F:methyltransferase activity"/>
    <property type="evidence" value="ECO:0007669"/>
    <property type="project" value="UniProtKB-KW"/>
</dbReference>
<dbReference type="PANTHER" id="PTHR43591:SF24">
    <property type="entry name" value="2-METHOXY-6-POLYPRENYL-1,4-BENZOQUINOL METHYLASE, MITOCHONDRIAL"/>
    <property type="match status" value="1"/>
</dbReference>
<dbReference type="PANTHER" id="PTHR43591">
    <property type="entry name" value="METHYLTRANSFERASE"/>
    <property type="match status" value="1"/>
</dbReference>
<comment type="caution">
    <text evidence="3">The sequence shown here is derived from an EMBL/GenBank/DDBJ whole genome shotgun (WGS) entry which is preliminary data.</text>
</comment>
<evidence type="ECO:0000256" key="1">
    <source>
        <dbReference type="SAM" id="MobiDB-lite"/>
    </source>
</evidence>
<name>A0ABV8FTM5_9ACTN</name>
<dbReference type="RefSeq" id="WP_378535968.1">
    <property type="nucleotide sequence ID" value="NZ_JBHSBH010000013.1"/>
</dbReference>
<evidence type="ECO:0000313" key="3">
    <source>
        <dbReference type="EMBL" id="MFC3998261.1"/>
    </source>
</evidence>
<gene>
    <name evidence="3" type="ORF">ACFOVU_20215</name>
</gene>
<dbReference type="InterPro" id="IPR013216">
    <property type="entry name" value="Methyltransf_11"/>
</dbReference>
<keyword evidence="3" id="KW-0489">Methyltransferase</keyword>
<proteinExistence type="predicted"/>
<dbReference type="Pfam" id="PF08241">
    <property type="entry name" value="Methyltransf_11"/>
    <property type="match status" value="1"/>
</dbReference>
<organism evidence="3 4">
    <name type="scientific">Nocardiopsis sediminis</name>
    <dbReference type="NCBI Taxonomy" id="1778267"/>
    <lineage>
        <taxon>Bacteria</taxon>
        <taxon>Bacillati</taxon>
        <taxon>Actinomycetota</taxon>
        <taxon>Actinomycetes</taxon>
        <taxon>Streptosporangiales</taxon>
        <taxon>Nocardiopsidaceae</taxon>
        <taxon>Nocardiopsis</taxon>
    </lineage>
</organism>
<sequence>MHSDAPAPSDIARVARRPAGPAESARASRIWWEGSADDYQAEHGGFLQDTGFMWCPEGLVEADARLLGPPERVRAARVLEVGCGAAQCSRWLRTQGVREVVGFDLSYRQLQHARRIDEQTGQRVPTVQADAQRLPFAGGAFDIVCSAFGALPFVPDAAAVLAECARVLRPGGRLVFSVVHPIRWGFPDDPEGLTATGSYFDRRAYVEEDDQGRAVYVEHHHTMGDWVRALASSGLLLRDLVEPEWAEGNDEVWGGWGPVRGRYLPGTAIFIAEKGSA</sequence>
<feature type="region of interest" description="Disordered" evidence="1">
    <location>
        <begin position="1"/>
        <end position="20"/>
    </location>
</feature>
<dbReference type="EMBL" id="JBHSBH010000013">
    <property type="protein sequence ID" value="MFC3998261.1"/>
    <property type="molecule type" value="Genomic_DNA"/>
</dbReference>
<keyword evidence="3" id="KW-0808">Transferase</keyword>
<dbReference type="InterPro" id="IPR029063">
    <property type="entry name" value="SAM-dependent_MTases_sf"/>
</dbReference>
<dbReference type="SUPFAM" id="SSF53335">
    <property type="entry name" value="S-adenosyl-L-methionine-dependent methyltransferases"/>
    <property type="match status" value="1"/>
</dbReference>
<dbReference type="CDD" id="cd02440">
    <property type="entry name" value="AdoMet_MTases"/>
    <property type="match status" value="1"/>
</dbReference>
<dbReference type="Proteomes" id="UP001595847">
    <property type="component" value="Unassembled WGS sequence"/>
</dbReference>
<feature type="domain" description="Methyltransferase type 11" evidence="2">
    <location>
        <begin position="79"/>
        <end position="176"/>
    </location>
</feature>
<reference evidence="4" key="1">
    <citation type="journal article" date="2019" name="Int. J. Syst. Evol. Microbiol.">
        <title>The Global Catalogue of Microorganisms (GCM) 10K type strain sequencing project: providing services to taxonomists for standard genome sequencing and annotation.</title>
        <authorList>
            <consortium name="The Broad Institute Genomics Platform"/>
            <consortium name="The Broad Institute Genome Sequencing Center for Infectious Disease"/>
            <person name="Wu L."/>
            <person name="Ma J."/>
        </authorList>
    </citation>
    <scope>NUCLEOTIDE SEQUENCE [LARGE SCALE GENOMIC DNA]</scope>
    <source>
        <strain evidence="4">TBRC 1826</strain>
    </source>
</reference>
<keyword evidence="4" id="KW-1185">Reference proteome</keyword>
<dbReference type="Gene3D" id="3.40.50.150">
    <property type="entry name" value="Vaccinia Virus protein VP39"/>
    <property type="match status" value="1"/>
</dbReference>